<dbReference type="SUPFAM" id="SSF50249">
    <property type="entry name" value="Nucleic acid-binding proteins"/>
    <property type="match status" value="1"/>
</dbReference>
<name>A0AAX6HLT9_IRIPA</name>
<organism evidence="5 6">
    <name type="scientific">Iris pallida</name>
    <name type="common">Sweet iris</name>
    <dbReference type="NCBI Taxonomy" id="29817"/>
    <lineage>
        <taxon>Eukaryota</taxon>
        <taxon>Viridiplantae</taxon>
        <taxon>Streptophyta</taxon>
        <taxon>Embryophyta</taxon>
        <taxon>Tracheophyta</taxon>
        <taxon>Spermatophyta</taxon>
        <taxon>Magnoliopsida</taxon>
        <taxon>Liliopsida</taxon>
        <taxon>Asparagales</taxon>
        <taxon>Iridaceae</taxon>
        <taxon>Iridoideae</taxon>
        <taxon>Irideae</taxon>
        <taxon>Iris</taxon>
    </lineage>
</organism>
<evidence type="ECO:0000313" key="5">
    <source>
        <dbReference type="EMBL" id="KAJ6841647.1"/>
    </source>
</evidence>
<dbReference type="PANTHER" id="PTHR11586:SF33">
    <property type="entry name" value="AMINOACYL TRNA SYNTHASE COMPLEX-INTERACTING MULTIFUNCTIONAL PROTEIN 1"/>
    <property type="match status" value="1"/>
</dbReference>
<dbReference type="GO" id="GO:0016874">
    <property type="term" value="F:ligase activity"/>
    <property type="evidence" value="ECO:0007669"/>
    <property type="project" value="UniProtKB-KW"/>
</dbReference>
<evidence type="ECO:0000256" key="2">
    <source>
        <dbReference type="ARBA" id="ARBA00022884"/>
    </source>
</evidence>
<protein>
    <submittedName>
        <fullName evidence="5">Methionine--tRNA ligase</fullName>
    </submittedName>
</protein>
<dbReference type="GO" id="GO:0000049">
    <property type="term" value="F:tRNA binding"/>
    <property type="evidence" value="ECO:0007669"/>
    <property type="project" value="UniProtKB-UniRule"/>
</dbReference>
<evidence type="ECO:0000259" key="4">
    <source>
        <dbReference type="PROSITE" id="PS50886"/>
    </source>
</evidence>
<keyword evidence="6" id="KW-1185">Reference proteome</keyword>
<dbReference type="PROSITE" id="PS50886">
    <property type="entry name" value="TRBD"/>
    <property type="match status" value="1"/>
</dbReference>
<feature type="domain" description="TRNA-binding" evidence="4">
    <location>
        <begin position="1"/>
        <end position="47"/>
    </location>
</feature>
<dbReference type="InterPro" id="IPR012340">
    <property type="entry name" value="NA-bd_OB-fold"/>
</dbReference>
<evidence type="ECO:0000313" key="6">
    <source>
        <dbReference type="Proteomes" id="UP001140949"/>
    </source>
</evidence>
<dbReference type="EMBL" id="JANAVB010008400">
    <property type="protein sequence ID" value="KAJ6841647.1"/>
    <property type="molecule type" value="Genomic_DNA"/>
</dbReference>
<proteinExistence type="predicted"/>
<evidence type="ECO:0000256" key="1">
    <source>
        <dbReference type="ARBA" id="ARBA00022555"/>
    </source>
</evidence>
<comment type="caution">
    <text evidence="5">The sequence shown here is derived from an EMBL/GenBank/DDBJ whole genome shotgun (WGS) entry which is preliminary data.</text>
</comment>
<dbReference type="Proteomes" id="UP001140949">
    <property type="component" value="Unassembled WGS sequence"/>
</dbReference>
<sequence length="47" mass="5355">MVQKHPNADSLYVEEINIGEESTRTVVSGLVVPIKEIQNRRVVFFVI</sequence>
<reference evidence="5" key="2">
    <citation type="submission" date="2023-04" db="EMBL/GenBank/DDBJ databases">
        <authorList>
            <person name="Bruccoleri R.E."/>
            <person name="Oakeley E.J."/>
            <person name="Faust A.-M."/>
            <person name="Dessus-Babus S."/>
            <person name="Altorfer M."/>
            <person name="Burckhardt D."/>
            <person name="Oertli M."/>
            <person name="Naumann U."/>
            <person name="Petersen F."/>
            <person name="Wong J."/>
        </authorList>
    </citation>
    <scope>NUCLEOTIDE SEQUENCE</scope>
    <source>
        <strain evidence="5">GSM-AAB239-AS_SAM_17_03QT</strain>
        <tissue evidence="5">Leaf</tissue>
    </source>
</reference>
<dbReference type="PANTHER" id="PTHR11586">
    <property type="entry name" value="TRNA-AMINOACYLATION COFACTOR ARC1 FAMILY MEMBER"/>
    <property type="match status" value="1"/>
</dbReference>
<dbReference type="AlphaFoldDB" id="A0AAX6HLT9"/>
<dbReference type="Gene3D" id="2.40.50.140">
    <property type="entry name" value="Nucleic acid-binding proteins"/>
    <property type="match status" value="1"/>
</dbReference>
<dbReference type="InterPro" id="IPR051270">
    <property type="entry name" value="Tyrosine-tRNA_ligase_regulator"/>
</dbReference>
<gene>
    <name evidence="5" type="ORF">M6B38_305610</name>
</gene>
<keyword evidence="1 3" id="KW-0820">tRNA-binding</keyword>
<reference evidence="5" key="1">
    <citation type="journal article" date="2023" name="GigaByte">
        <title>Genome assembly of the bearded iris, Iris pallida Lam.</title>
        <authorList>
            <person name="Bruccoleri R.E."/>
            <person name="Oakeley E.J."/>
            <person name="Faust A.M.E."/>
            <person name="Altorfer M."/>
            <person name="Dessus-Babus S."/>
            <person name="Burckhardt D."/>
            <person name="Oertli M."/>
            <person name="Naumann U."/>
            <person name="Petersen F."/>
            <person name="Wong J."/>
        </authorList>
    </citation>
    <scope>NUCLEOTIDE SEQUENCE</scope>
    <source>
        <strain evidence="5">GSM-AAB239-AS_SAM_17_03QT</strain>
    </source>
</reference>
<accession>A0AAX6HLT9</accession>
<dbReference type="InterPro" id="IPR002547">
    <property type="entry name" value="tRNA-bd_dom"/>
</dbReference>
<evidence type="ECO:0000256" key="3">
    <source>
        <dbReference type="PROSITE-ProRule" id="PRU00209"/>
    </source>
</evidence>
<keyword evidence="5" id="KW-0436">Ligase</keyword>
<dbReference type="Pfam" id="PF01588">
    <property type="entry name" value="tRNA_bind"/>
    <property type="match status" value="1"/>
</dbReference>
<keyword evidence="2 3" id="KW-0694">RNA-binding</keyword>